<protein>
    <recommendedName>
        <fullName evidence="3">ubiquitinyl hydrolase 1</fullName>
        <ecNumber evidence="3">3.4.19.12</ecNumber>
    </recommendedName>
</protein>
<dbReference type="PRINTS" id="PR01233">
    <property type="entry name" value="JOSEPHIN"/>
</dbReference>
<keyword evidence="10" id="KW-0539">Nucleus</keyword>
<feature type="compositionally biased region" description="Low complexity" evidence="13">
    <location>
        <begin position="213"/>
        <end position="232"/>
    </location>
</feature>
<dbReference type="VEuPathDB" id="AmoebaDB:ACA1_114920"/>
<organism evidence="15 16">
    <name type="scientific">Acanthamoeba castellanii (strain ATCC 30010 / Neff)</name>
    <dbReference type="NCBI Taxonomy" id="1257118"/>
    <lineage>
        <taxon>Eukaryota</taxon>
        <taxon>Amoebozoa</taxon>
        <taxon>Discosea</taxon>
        <taxon>Longamoebia</taxon>
        <taxon>Centramoebida</taxon>
        <taxon>Acanthamoebidae</taxon>
        <taxon>Acanthamoeba</taxon>
    </lineage>
</organism>
<dbReference type="KEGG" id="acan:ACA1_114920"/>
<dbReference type="MEROPS" id="C86.A01"/>
<dbReference type="EC" id="3.4.19.12" evidence="3"/>
<comment type="catalytic activity">
    <reaction evidence="1">
        <text>Thiol-dependent hydrolysis of ester, thioester, amide, peptide and isopeptide bonds formed by the C-terminal Gly of ubiquitin (a 76-residue protein attached to proteins as an intracellular targeting signal).</text>
        <dbReference type="EC" id="3.4.19.12"/>
    </reaction>
</comment>
<evidence type="ECO:0000256" key="5">
    <source>
        <dbReference type="ARBA" id="ARBA00022786"/>
    </source>
</evidence>
<dbReference type="SMART" id="SM00726">
    <property type="entry name" value="UIM"/>
    <property type="match status" value="2"/>
</dbReference>
<dbReference type="PROSITE" id="PS50330">
    <property type="entry name" value="UIM"/>
    <property type="match status" value="1"/>
</dbReference>
<evidence type="ECO:0000313" key="16">
    <source>
        <dbReference type="Proteomes" id="UP000011083"/>
    </source>
</evidence>
<evidence type="ECO:0000256" key="6">
    <source>
        <dbReference type="ARBA" id="ARBA00022801"/>
    </source>
</evidence>
<proteinExistence type="predicted"/>
<dbReference type="PANTHER" id="PTHR14159">
    <property type="entry name" value="ATAXIN-3-RELATED"/>
    <property type="match status" value="1"/>
</dbReference>
<evidence type="ECO:0000256" key="13">
    <source>
        <dbReference type="SAM" id="MobiDB-lite"/>
    </source>
</evidence>
<dbReference type="GO" id="GO:0006508">
    <property type="term" value="P:proteolysis"/>
    <property type="evidence" value="ECO:0007669"/>
    <property type="project" value="UniProtKB-KW"/>
</dbReference>
<evidence type="ECO:0000259" key="14">
    <source>
        <dbReference type="PROSITE" id="PS50957"/>
    </source>
</evidence>
<dbReference type="PANTHER" id="PTHR14159:SF0">
    <property type="entry name" value="ATAXIN-3-RELATED"/>
    <property type="match status" value="1"/>
</dbReference>
<dbReference type="GeneID" id="14920946"/>
<dbReference type="GO" id="GO:0005634">
    <property type="term" value="C:nucleus"/>
    <property type="evidence" value="ECO:0007669"/>
    <property type="project" value="UniProtKB-SubCell"/>
</dbReference>
<feature type="active site" evidence="12">
    <location>
        <position position="120"/>
    </location>
</feature>
<evidence type="ECO:0000256" key="10">
    <source>
        <dbReference type="ARBA" id="ARBA00023242"/>
    </source>
</evidence>
<dbReference type="Pfam" id="PF02099">
    <property type="entry name" value="Josephin"/>
    <property type="match status" value="1"/>
</dbReference>
<dbReference type="Gene3D" id="6.10.140.100">
    <property type="match status" value="1"/>
</dbReference>
<dbReference type="EMBL" id="KB007926">
    <property type="protein sequence ID" value="ELR20102.1"/>
    <property type="molecule type" value="Genomic_DNA"/>
</dbReference>
<dbReference type="STRING" id="1257118.L8H4I3"/>
<keyword evidence="9" id="KW-0804">Transcription</keyword>
<keyword evidence="7" id="KW-0788">Thiol protease</keyword>
<sequence>MTEMLYHEKQVAGLCAVHALNTLMQNSIFTEIDLMQIAHEFDRREKEVMMASGIDSTDFLKYMAEDSGNVADDGNYSIQVIEEALKVWNLTCHSLTNPDMKEAKDNPLQEQAFICNLASHWLTIRKIGEDWYNFNSLLAEPQYLSQFYLSAFLDTLLEKGYTILCVRGSLPERPRGVHPGSPNWVAAKRGQRPAAQLSEEEQLMQAIAASLAGPDSGAPPAAAVHSAPSTPVLQQQLPPLIIGSDDEDDEDDELKQAIAMSLAEHGQAK</sequence>
<feature type="domain" description="Josephin" evidence="14">
    <location>
        <begin position="2"/>
        <end position="181"/>
    </location>
</feature>
<feature type="region of interest" description="Disordered" evidence="13">
    <location>
        <begin position="213"/>
        <end position="252"/>
    </location>
</feature>
<dbReference type="Proteomes" id="UP000011083">
    <property type="component" value="Unassembled WGS sequence"/>
</dbReference>
<evidence type="ECO:0000256" key="1">
    <source>
        <dbReference type="ARBA" id="ARBA00000707"/>
    </source>
</evidence>
<dbReference type="SMART" id="SM01246">
    <property type="entry name" value="Josephin"/>
    <property type="match status" value="1"/>
</dbReference>
<dbReference type="AlphaFoldDB" id="L8H4I3"/>
<evidence type="ECO:0000256" key="12">
    <source>
        <dbReference type="PROSITE-ProRule" id="PRU00331"/>
    </source>
</evidence>
<dbReference type="RefSeq" id="XP_004342212.1">
    <property type="nucleotide sequence ID" value="XM_004342163.1"/>
</dbReference>
<feature type="active site" description="Proton acceptor" evidence="11">
    <location>
        <position position="120"/>
    </location>
</feature>
<dbReference type="Pfam" id="PF02809">
    <property type="entry name" value="UIM"/>
    <property type="match status" value="1"/>
</dbReference>
<keyword evidence="8" id="KW-0805">Transcription regulation</keyword>
<dbReference type="Gene3D" id="3.90.70.40">
    <property type="match status" value="1"/>
</dbReference>
<evidence type="ECO:0000256" key="8">
    <source>
        <dbReference type="ARBA" id="ARBA00023015"/>
    </source>
</evidence>
<accession>L8H4I3</accession>
<evidence type="ECO:0000256" key="3">
    <source>
        <dbReference type="ARBA" id="ARBA00012759"/>
    </source>
</evidence>
<keyword evidence="16" id="KW-1185">Reference proteome</keyword>
<dbReference type="InterPro" id="IPR006155">
    <property type="entry name" value="Josephin"/>
</dbReference>
<name>L8H4I3_ACACF</name>
<feature type="active site" description="Nucleophile" evidence="11">
    <location>
        <position position="15"/>
    </location>
</feature>
<feature type="active site" evidence="12">
    <location>
        <position position="15"/>
    </location>
</feature>
<reference evidence="15 16" key="1">
    <citation type="journal article" date="2013" name="Genome Biol.">
        <title>Genome of Acanthamoeba castellanii highlights extensive lateral gene transfer and early evolution of tyrosine kinase signaling.</title>
        <authorList>
            <person name="Clarke M."/>
            <person name="Lohan A.J."/>
            <person name="Liu B."/>
            <person name="Lagkouvardos I."/>
            <person name="Roy S."/>
            <person name="Zafar N."/>
            <person name="Bertelli C."/>
            <person name="Schilde C."/>
            <person name="Kianianmomeni A."/>
            <person name="Burglin T.R."/>
            <person name="Frech C."/>
            <person name="Turcotte B."/>
            <person name="Kopec K.O."/>
            <person name="Synnott J.M."/>
            <person name="Choo C."/>
            <person name="Paponov I."/>
            <person name="Finkler A."/>
            <person name="Soon Heng Tan C."/>
            <person name="Hutchins A.P."/>
            <person name="Weinmeier T."/>
            <person name="Rattei T."/>
            <person name="Chu J.S."/>
            <person name="Gimenez G."/>
            <person name="Irimia M."/>
            <person name="Rigden D.J."/>
            <person name="Fitzpatrick D.A."/>
            <person name="Lorenzo-Morales J."/>
            <person name="Bateman A."/>
            <person name="Chiu C.H."/>
            <person name="Tang P."/>
            <person name="Hegemann P."/>
            <person name="Fromm H."/>
            <person name="Raoult D."/>
            <person name="Greub G."/>
            <person name="Miranda-Saavedra D."/>
            <person name="Chen N."/>
            <person name="Nash P."/>
            <person name="Ginger M.L."/>
            <person name="Horn M."/>
            <person name="Schaap P."/>
            <person name="Caler L."/>
            <person name="Loftus B."/>
        </authorList>
    </citation>
    <scope>NUCLEOTIDE SEQUENCE [LARGE SCALE GENOMIC DNA]</scope>
    <source>
        <strain evidence="15 16">Neff</strain>
    </source>
</reference>
<evidence type="ECO:0000256" key="4">
    <source>
        <dbReference type="ARBA" id="ARBA00022670"/>
    </source>
</evidence>
<evidence type="ECO:0000313" key="15">
    <source>
        <dbReference type="EMBL" id="ELR20102.1"/>
    </source>
</evidence>
<dbReference type="OrthoDB" id="10063692at2759"/>
<dbReference type="Gene3D" id="1.10.287.10">
    <property type="entry name" value="S15/NS1, RNA-binding"/>
    <property type="match status" value="1"/>
</dbReference>
<keyword evidence="5" id="KW-0833">Ubl conjugation pathway</keyword>
<dbReference type="PROSITE" id="PS50957">
    <property type="entry name" value="JOSEPHIN"/>
    <property type="match status" value="1"/>
</dbReference>
<dbReference type="OMA" id="PWRWYNL"/>
<keyword evidence="6 12" id="KW-0378">Hydrolase</keyword>
<dbReference type="InterPro" id="IPR003903">
    <property type="entry name" value="UIM_dom"/>
</dbReference>
<dbReference type="GO" id="GO:0004843">
    <property type="term" value="F:cysteine-type deubiquitinase activity"/>
    <property type="evidence" value="ECO:0007669"/>
    <property type="project" value="UniProtKB-EC"/>
</dbReference>
<gene>
    <name evidence="15" type="ORF">ACA1_114920</name>
</gene>
<dbReference type="GO" id="GO:0016579">
    <property type="term" value="P:protein deubiquitination"/>
    <property type="evidence" value="ECO:0007669"/>
    <property type="project" value="InterPro"/>
</dbReference>
<evidence type="ECO:0000256" key="7">
    <source>
        <dbReference type="ARBA" id="ARBA00022807"/>
    </source>
</evidence>
<evidence type="ECO:0000256" key="11">
    <source>
        <dbReference type="PIRSR" id="PIRSR633865-1"/>
    </source>
</evidence>
<evidence type="ECO:0000256" key="9">
    <source>
        <dbReference type="ARBA" id="ARBA00023163"/>
    </source>
</evidence>
<dbReference type="InterPro" id="IPR033865">
    <property type="entry name" value="Ataxin-3"/>
</dbReference>
<keyword evidence="4" id="KW-0645">Protease</keyword>
<comment type="subcellular location">
    <subcellularLocation>
        <location evidence="2">Nucleus</location>
    </subcellularLocation>
</comment>
<dbReference type="Pfam" id="PF23625">
    <property type="entry name" value="UIM_2"/>
    <property type="match status" value="1"/>
</dbReference>
<evidence type="ECO:0000256" key="2">
    <source>
        <dbReference type="ARBA" id="ARBA00004123"/>
    </source>
</evidence>
<feature type="active site" evidence="11 12">
    <location>
        <position position="135"/>
    </location>
</feature>